<dbReference type="Pfam" id="PF13091">
    <property type="entry name" value="PLDc_2"/>
    <property type="match status" value="2"/>
</dbReference>
<dbReference type="OrthoDB" id="9762009at2"/>
<dbReference type="SUPFAM" id="SSF56024">
    <property type="entry name" value="Phospholipase D/nuclease"/>
    <property type="match status" value="2"/>
</dbReference>
<evidence type="ECO:0000256" key="3">
    <source>
        <dbReference type="ARBA" id="ARBA00022679"/>
    </source>
</evidence>
<evidence type="ECO:0000256" key="9">
    <source>
        <dbReference type="SAM" id="Phobius"/>
    </source>
</evidence>
<dbReference type="PANTHER" id="PTHR21248:SF22">
    <property type="entry name" value="PHOSPHOLIPASE D"/>
    <property type="match status" value="1"/>
</dbReference>
<keyword evidence="4 9" id="KW-0812">Transmembrane</keyword>
<organism evidence="11 12">
    <name type="scientific">Rubripirellula amarantea</name>
    <dbReference type="NCBI Taxonomy" id="2527999"/>
    <lineage>
        <taxon>Bacteria</taxon>
        <taxon>Pseudomonadati</taxon>
        <taxon>Planctomycetota</taxon>
        <taxon>Planctomycetia</taxon>
        <taxon>Pirellulales</taxon>
        <taxon>Pirellulaceae</taxon>
        <taxon>Rubripirellula</taxon>
    </lineage>
</organism>
<name>A0A5C5WVX1_9BACT</name>
<evidence type="ECO:0000256" key="6">
    <source>
        <dbReference type="ARBA" id="ARBA00022989"/>
    </source>
</evidence>
<dbReference type="RefSeq" id="WP_146514715.1">
    <property type="nucleotide sequence ID" value="NZ_SJPI01000001.1"/>
</dbReference>
<keyword evidence="3 11" id="KW-0808">Transferase</keyword>
<evidence type="ECO:0000259" key="10">
    <source>
        <dbReference type="PROSITE" id="PS50035"/>
    </source>
</evidence>
<dbReference type="EMBL" id="SJPI01000001">
    <property type="protein sequence ID" value="TWT54710.1"/>
    <property type="molecule type" value="Genomic_DNA"/>
</dbReference>
<evidence type="ECO:0000256" key="1">
    <source>
        <dbReference type="ARBA" id="ARBA00004236"/>
    </source>
</evidence>
<reference evidence="11 12" key="1">
    <citation type="submission" date="2019-02" db="EMBL/GenBank/DDBJ databases">
        <title>Deep-cultivation of Planctomycetes and their phenomic and genomic characterization uncovers novel biology.</title>
        <authorList>
            <person name="Wiegand S."/>
            <person name="Jogler M."/>
            <person name="Boedeker C."/>
            <person name="Pinto D."/>
            <person name="Vollmers J."/>
            <person name="Rivas-Marin E."/>
            <person name="Kohn T."/>
            <person name="Peeters S.H."/>
            <person name="Heuer A."/>
            <person name="Rast P."/>
            <person name="Oberbeckmann S."/>
            <person name="Bunk B."/>
            <person name="Jeske O."/>
            <person name="Meyerdierks A."/>
            <person name="Storesund J.E."/>
            <person name="Kallscheuer N."/>
            <person name="Luecker S."/>
            <person name="Lage O.M."/>
            <person name="Pohl T."/>
            <person name="Merkel B.J."/>
            <person name="Hornburger P."/>
            <person name="Mueller R.-W."/>
            <person name="Bruemmer F."/>
            <person name="Labrenz M."/>
            <person name="Spormann A.M."/>
            <person name="Op Den Camp H."/>
            <person name="Overmann J."/>
            <person name="Amann R."/>
            <person name="Jetten M.S.M."/>
            <person name="Mascher T."/>
            <person name="Medema M.H."/>
            <person name="Devos D.P."/>
            <person name="Kaster A.-K."/>
            <person name="Ovreas L."/>
            <person name="Rohde M."/>
            <person name="Galperin M.Y."/>
            <person name="Jogler C."/>
        </authorList>
    </citation>
    <scope>NUCLEOTIDE SEQUENCE [LARGE SCALE GENOMIC DNA]</scope>
    <source>
        <strain evidence="11 12">Pla22</strain>
    </source>
</reference>
<feature type="transmembrane region" description="Helical" evidence="9">
    <location>
        <begin position="12"/>
        <end position="33"/>
    </location>
</feature>
<dbReference type="AlphaFoldDB" id="A0A5C5WVX1"/>
<evidence type="ECO:0000256" key="7">
    <source>
        <dbReference type="ARBA" id="ARBA00023136"/>
    </source>
</evidence>
<dbReference type="Proteomes" id="UP000316598">
    <property type="component" value="Unassembled WGS sequence"/>
</dbReference>
<keyword evidence="6 9" id="KW-1133">Transmembrane helix</keyword>
<dbReference type="Gene3D" id="3.30.870.10">
    <property type="entry name" value="Endonuclease Chain A"/>
    <property type="match status" value="2"/>
</dbReference>
<evidence type="ECO:0000256" key="5">
    <source>
        <dbReference type="ARBA" id="ARBA00022737"/>
    </source>
</evidence>
<feature type="transmembrane region" description="Helical" evidence="9">
    <location>
        <begin position="45"/>
        <end position="66"/>
    </location>
</feature>
<dbReference type="PROSITE" id="PS50035">
    <property type="entry name" value="PLD"/>
    <property type="match status" value="2"/>
</dbReference>
<comment type="caution">
    <text evidence="11">The sequence shown here is derived from an EMBL/GenBank/DDBJ whole genome shotgun (WGS) entry which is preliminary data.</text>
</comment>
<sequence>MDFYWQILDLRWTALIITASLLLVHLTAFVSAFHALQNVRTSQAAVAWVVGLVTVPYLTLPLYWVFARHRFSGYREAIREVGNQHEQSVTSIRRELFTGSCQRTTSLETPLQQVADVLDTPISSNNQFRLLIDGQAFLDAVIDQIKSASRYVYAEFYIIRDDETGRRFADALVERARAGVTVRLLYDEVGCLRLSNRFIEHLTEAGVDVHAFNTRQGWANRFQINFRNHRKFVLADGERAIVGGLNIGDEYLGKTTLASSWRDTSMEVVGPAARKIQAVFAGDYFWAARRSLPEAQWAEVVNHAEHRDQTDGLTAVCSTGPADSRPRATMMFTAAIVAAKTRVWISTPYLVPDDALLVALSMARTRGVDVRVLIPAVADHWGAYLASFHYEHELAELGVPVFRYKDGVLHQKCVLVDDSLALIGSTNLDNRSLYLNFEMMLAVDDREFVNQVETMFQKDLAASEESNGTGKPARPWVGRAGTAVARLFSPVL</sequence>
<evidence type="ECO:0000313" key="12">
    <source>
        <dbReference type="Proteomes" id="UP000316598"/>
    </source>
</evidence>
<feature type="domain" description="PLD phosphodiesterase" evidence="10">
    <location>
        <begin position="405"/>
        <end position="432"/>
    </location>
</feature>
<dbReference type="PANTHER" id="PTHR21248">
    <property type="entry name" value="CARDIOLIPIN SYNTHASE"/>
    <property type="match status" value="1"/>
</dbReference>
<keyword evidence="7 9" id="KW-0472">Membrane</keyword>
<dbReference type="GO" id="GO:0005886">
    <property type="term" value="C:plasma membrane"/>
    <property type="evidence" value="ECO:0007669"/>
    <property type="project" value="UniProtKB-SubCell"/>
</dbReference>
<dbReference type="EC" id="2.7.8.-" evidence="8"/>
<feature type="domain" description="PLD phosphodiesterase" evidence="10">
    <location>
        <begin position="224"/>
        <end position="251"/>
    </location>
</feature>
<dbReference type="InterPro" id="IPR025202">
    <property type="entry name" value="PLD-like_dom"/>
</dbReference>
<proteinExistence type="predicted"/>
<dbReference type="NCBIfam" id="TIGR04265">
    <property type="entry name" value="bac_cardiolipin"/>
    <property type="match status" value="1"/>
</dbReference>
<dbReference type="GO" id="GO:0008808">
    <property type="term" value="F:cardiolipin synthase activity"/>
    <property type="evidence" value="ECO:0007669"/>
    <property type="project" value="UniProtKB-UniRule"/>
</dbReference>
<keyword evidence="12" id="KW-1185">Reference proteome</keyword>
<dbReference type="SMART" id="SM00155">
    <property type="entry name" value="PLDc"/>
    <property type="match status" value="2"/>
</dbReference>
<keyword evidence="2" id="KW-1003">Cell membrane</keyword>
<evidence type="ECO:0000256" key="8">
    <source>
        <dbReference type="NCBIfam" id="TIGR04265"/>
    </source>
</evidence>
<dbReference type="InterPro" id="IPR022924">
    <property type="entry name" value="Cardiolipin_synthase"/>
</dbReference>
<gene>
    <name evidence="11" type="primary">ywiE</name>
    <name evidence="11" type="ORF">Pla22_23610</name>
</gene>
<keyword evidence="5" id="KW-0677">Repeat</keyword>
<protein>
    <recommendedName>
        <fullName evidence="8">Cardiolipin synthase</fullName>
        <ecNumber evidence="8">2.7.8.-</ecNumber>
    </recommendedName>
</protein>
<accession>A0A5C5WVX1</accession>
<dbReference type="InterPro" id="IPR001736">
    <property type="entry name" value="PLipase_D/transphosphatidylase"/>
</dbReference>
<evidence type="ECO:0000256" key="4">
    <source>
        <dbReference type="ARBA" id="ARBA00022692"/>
    </source>
</evidence>
<comment type="subcellular location">
    <subcellularLocation>
        <location evidence="1">Cell membrane</location>
    </subcellularLocation>
</comment>
<dbReference type="GO" id="GO:0032049">
    <property type="term" value="P:cardiolipin biosynthetic process"/>
    <property type="evidence" value="ECO:0007669"/>
    <property type="project" value="UniProtKB-UniRule"/>
</dbReference>
<evidence type="ECO:0000313" key="11">
    <source>
        <dbReference type="EMBL" id="TWT54710.1"/>
    </source>
</evidence>
<evidence type="ECO:0000256" key="2">
    <source>
        <dbReference type="ARBA" id="ARBA00022475"/>
    </source>
</evidence>